<dbReference type="EMBL" id="KZ613466">
    <property type="protein sequence ID" value="PMD26967.1"/>
    <property type="molecule type" value="Genomic_DNA"/>
</dbReference>
<dbReference type="Proteomes" id="UP000235672">
    <property type="component" value="Unassembled WGS sequence"/>
</dbReference>
<sequence length="330" mass="36138">MVVGDELQVDAIMTFDNYWDPEKATDIQKLGGTDFLTPNITPQEGRENQLVPSGVQHTTPLDGHHSPLLGGTQQGILRERRGSQLVLSGAQHPTPQGGYESEILLSGVQLPTSDEGRSSQRVQRSASPERQDSLLLGEPHTAGQEGRDSLTVNGVLQDRNHKDGNLGLMTPSCLSTPPRYDGFALADESLDFDTALKLCGDLDRSSRRLREGYVDTVEVKGMMEMVEHACTVARTAASSTLTEKASAALLLAAVYKVVEICEALIRQIGEDDSNADSLDRSFQLQRLDLAMFQAFMFLNHTGQVDALKKVSGLHAWISSIMQQQQYSSIW</sequence>
<reference evidence="2 3" key="1">
    <citation type="submission" date="2016-05" db="EMBL/GenBank/DDBJ databases">
        <title>A degradative enzymes factory behind the ericoid mycorrhizal symbiosis.</title>
        <authorList>
            <consortium name="DOE Joint Genome Institute"/>
            <person name="Martino E."/>
            <person name="Morin E."/>
            <person name="Grelet G."/>
            <person name="Kuo A."/>
            <person name="Kohler A."/>
            <person name="Daghino S."/>
            <person name="Barry K."/>
            <person name="Choi C."/>
            <person name="Cichocki N."/>
            <person name="Clum A."/>
            <person name="Copeland A."/>
            <person name="Hainaut M."/>
            <person name="Haridas S."/>
            <person name="Labutti K."/>
            <person name="Lindquist E."/>
            <person name="Lipzen A."/>
            <person name="Khouja H.-R."/>
            <person name="Murat C."/>
            <person name="Ohm R."/>
            <person name="Olson A."/>
            <person name="Spatafora J."/>
            <person name="Veneault-Fourrey C."/>
            <person name="Henrissat B."/>
            <person name="Grigoriev I."/>
            <person name="Martin F."/>
            <person name="Perotto S."/>
        </authorList>
    </citation>
    <scope>NUCLEOTIDE SEQUENCE [LARGE SCALE GENOMIC DNA]</scope>
    <source>
        <strain evidence="2 3">UAMH 7357</strain>
    </source>
</reference>
<evidence type="ECO:0000313" key="3">
    <source>
        <dbReference type="Proteomes" id="UP000235672"/>
    </source>
</evidence>
<keyword evidence="3" id="KW-1185">Reference proteome</keyword>
<gene>
    <name evidence="2" type="ORF">NA56DRAFT_697114</name>
</gene>
<name>A0A2J6QL15_9HELO</name>
<evidence type="ECO:0000256" key="1">
    <source>
        <dbReference type="SAM" id="MobiDB-lite"/>
    </source>
</evidence>
<dbReference type="AlphaFoldDB" id="A0A2J6QL15"/>
<feature type="region of interest" description="Disordered" evidence="1">
    <location>
        <begin position="41"/>
        <end position="71"/>
    </location>
</feature>
<organism evidence="2 3">
    <name type="scientific">Hyaloscypha hepaticicola</name>
    <dbReference type="NCBI Taxonomy" id="2082293"/>
    <lineage>
        <taxon>Eukaryota</taxon>
        <taxon>Fungi</taxon>
        <taxon>Dikarya</taxon>
        <taxon>Ascomycota</taxon>
        <taxon>Pezizomycotina</taxon>
        <taxon>Leotiomycetes</taxon>
        <taxon>Helotiales</taxon>
        <taxon>Hyaloscyphaceae</taxon>
        <taxon>Hyaloscypha</taxon>
    </lineage>
</organism>
<dbReference type="STRING" id="1745343.A0A2J6QL15"/>
<evidence type="ECO:0000313" key="2">
    <source>
        <dbReference type="EMBL" id="PMD26967.1"/>
    </source>
</evidence>
<dbReference type="OrthoDB" id="3555946at2759"/>
<protein>
    <submittedName>
        <fullName evidence="2">Uncharacterized protein</fullName>
    </submittedName>
</protein>
<feature type="region of interest" description="Disordered" evidence="1">
    <location>
        <begin position="110"/>
        <end position="149"/>
    </location>
</feature>
<proteinExistence type="predicted"/>
<accession>A0A2J6QL15</accession>